<sequence>MTRTQFTQVPPYYLPQSLLSNEEHEHYENAVENVRKAEKAYDNQLNVVQKQLRKIVEKFTADFWDFDDPPIFLLSSFGGDSEQRHPLRQLRNQLESSLSKEERLDPLTIIRQFNTCIEAYTQNMLPPDFDRIWDLRLQYGSIVNTANSFGETLRRHLKPFIEQLDTIYNEELSPYEKELEEYKKVVESINPEKRISKNLETIFHDALVSIKTEAENKAQRNDQECNQARGIKSLCTELIICHEKRRLNIDSVEHFLKDYTTLENLHPKSFAARCLESIRQIVKAHIENQNLCSKPEFIDSFLSQQNHSGVARLQLSYISSQTRAAYEKVFQGKDSLESARNLLNDYTKGNHLFSGVIRLLHGHANRHYVTEIAQLVRKIDHGDINDIQELVEKIKQIEIKNPIGSLARRLAFIEEKIEVEENNTSQLSLH</sequence>
<dbReference type="Proteomes" id="UP000093336">
    <property type="component" value="Unassembled WGS sequence"/>
</dbReference>
<organism evidence="2 3">
    <name type="scientific">Legionella jamestowniensis</name>
    <dbReference type="NCBI Taxonomy" id="455"/>
    <lineage>
        <taxon>Bacteria</taxon>
        <taxon>Pseudomonadati</taxon>
        <taxon>Pseudomonadota</taxon>
        <taxon>Gammaproteobacteria</taxon>
        <taxon>Legionellales</taxon>
        <taxon>Legionellaceae</taxon>
        <taxon>Legionella</taxon>
    </lineage>
</organism>
<dbReference type="EMBL" id="LYOZ01000037">
    <property type="protein sequence ID" value="OCH97462.1"/>
    <property type="molecule type" value="Genomic_DNA"/>
</dbReference>
<dbReference type="Pfam" id="PF18493">
    <property type="entry name" value="DUF5617"/>
    <property type="match status" value="1"/>
</dbReference>
<keyword evidence="3" id="KW-1185">Reference proteome</keyword>
<evidence type="ECO:0000313" key="2">
    <source>
        <dbReference type="EMBL" id="OCH97462.1"/>
    </source>
</evidence>
<name>A0ABX2XS65_9GAMM</name>
<evidence type="ECO:0000259" key="1">
    <source>
        <dbReference type="Pfam" id="PF18493"/>
    </source>
</evidence>
<evidence type="ECO:0000313" key="3">
    <source>
        <dbReference type="Proteomes" id="UP000093336"/>
    </source>
</evidence>
<comment type="caution">
    <text evidence="2">The sequence shown here is derived from an EMBL/GenBank/DDBJ whole genome shotgun (WGS) entry which is preliminary data.</text>
</comment>
<dbReference type="InterPro" id="IPR041234">
    <property type="entry name" value="RavJ-like_C"/>
</dbReference>
<gene>
    <name evidence="2" type="ORF">A8135_03025</name>
</gene>
<proteinExistence type="predicted"/>
<accession>A0ABX2XS65</accession>
<dbReference type="RefSeq" id="WP_065621020.1">
    <property type="nucleotide sequence ID" value="NZ_LYOZ01000037.1"/>
</dbReference>
<reference evidence="2 3" key="1">
    <citation type="submission" date="2016-05" db="EMBL/GenBank/DDBJ databases">
        <authorList>
            <person name="Prochazka B."/>
            <person name="Indra A."/>
            <person name="Hasenberger P."/>
            <person name="Blaschitz M."/>
            <person name="Wagner L."/>
            <person name="Wewalka G."/>
            <person name="Sorschag S."/>
            <person name="Schmid D."/>
            <person name="Ruppitsch W."/>
        </authorList>
    </citation>
    <scope>NUCLEOTIDE SEQUENCE [LARGE SCALE GENOMIC DNA]</scope>
    <source>
        <strain evidence="2 3">974010_12</strain>
    </source>
</reference>
<feature type="domain" description="RavJ-like C-terminal" evidence="1">
    <location>
        <begin position="324"/>
        <end position="414"/>
    </location>
</feature>
<protein>
    <recommendedName>
        <fullName evidence="1">RavJ-like C-terminal domain-containing protein</fullName>
    </recommendedName>
</protein>